<organism evidence="3 4">
    <name type="scientific">Staphylococcus simiae CCM 7213 = CCUG 51256</name>
    <dbReference type="NCBI Taxonomy" id="911238"/>
    <lineage>
        <taxon>Bacteria</taxon>
        <taxon>Bacillati</taxon>
        <taxon>Bacillota</taxon>
        <taxon>Bacilli</taxon>
        <taxon>Bacillales</taxon>
        <taxon>Staphylococcaceae</taxon>
        <taxon>Staphylococcus</taxon>
    </lineage>
</organism>
<feature type="transmembrane region" description="Helical" evidence="1">
    <location>
        <begin position="88"/>
        <end position="118"/>
    </location>
</feature>
<keyword evidence="1" id="KW-0472">Membrane</keyword>
<dbReference type="OrthoDB" id="2414403at2"/>
<proteinExistence type="predicted"/>
<evidence type="ECO:0000313" key="4">
    <source>
        <dbReference type="Proteomes" id="UP000005413"/>
    </source>
</evidence>
<accession>G5JFI1</accession>
<evidence type="ECO:0000256" key="1">
    <source>
        <dbReference type="SAM" id="Phobius"/>
    </source>
</evidence>
<dbReference type="Pfam" id="PF13273">
    <property type="entry name" value="DUF4064"/>
    <property type="match status" value="1"/>
</dbReference>
<keyword evidence="1" id="KW-1133">Transmembrane helix</keyword>
<dbReference type="AlphaFoldDB" id="G5JFI1"/>
<comment type="caution">
    <text evidence="3">The sequence shown here is derived from an EMBL/GenBank/DDBJ whole genome shotgun (WGS) entry which is preliminary data.</text>
</comment>
<keyword evidence="1" id="KW-0812">Transmembrane</keyword>
<feature type="transmembrane region" description="Helical" evidence="1">
    <location>
        <begin position="55"/>
        <end position="76"/>
    </location>
</feature>
<sequence length="120" mass="12544">MSEINQNNTYVKQTSRVAEMVLGIMGSIFGMLGGIFAMFFGSLASSLEAEGGNSVIGLGVAVIIVCVITLILSCIINKKRVLMGTLLIIGGVLNIVFISLFGVLSGLLIIVAGILALIRK</sequence>
<dbReference type="PATRIC" id="fig|911238.3.peg.176"/>
<gene>
    <name evidence="3" type="ORF">SS7213T_00966</name>
</gene>
<protein>
    <recommendedName>
        <fullName evidence="2">DUF4064 domain-containing protein</fullName>
    </recommendedName>
</protein>
<name>G5JFI1_9STAP</name>
<evidence type="ECO:0000313" key="3">
    <source>
        <dbReference type="EMBL" id="EHJ09054.1"/>
    </source>
</evidence>
<feature type="domain" description="DUF4064" evidence="2">
    <location>
        <begin position="15"/>
        <end position="96"/>
    </location>
</feature>
<dbReference type="InterPro" id="IPR025273">
    <property type="entry name" value="DUF4064"/>
</dbReference>
<evidence type="ECO:0000259" key="2">
    <source>
        <dbReference type="Pfam" id="PF13273"/>
    </source>
</evidence>
<reference evidence="3 4" key="1">
    <citation type="journal article" date="2012" name="BMC Genomics">
        <title>Comparative genomic analysis of the genus Staphylococcus including Staphylococcus aureus and its newly described sister species Staphylococcus simiae.</title>
        <authorList>
            <person name="Suzuki H."/>
            <person name="Lefebure T."/>
            <person name="Pavinski Bitar P."/>
            <person name="Stanhope M.J."/>
        </authorList>
    </citation>
    <scope>NUCLEOTIDE SEQUENCE [LARGE SCALE GENOMIC DNA]</scope>
    <source>
        <strain evidence="3 4">CCM 7213</strain>
    </source>
</reference>
<dbReference type="EMBL" id="AEUN01000019">
    <property type="protein sequence ID" value="EHJ09054.1"/>
    <property type="molecule type" value="Genomic_DNA"/>
</dbReference>
<dbReference type="RefSeq" id="WP_002461752.1">
    <property type="nucleotide sequence ID" value="NZ_AEUN01000019.1"/>
</dbReference>
<dbReference type="Proteomes" id="UP000005413">
    <property type="component" value="Unassembled WGS sequence"/>
</dbReference>
<feature type="transmembrane region" description="Helical" evidence="1">
    <location>
        <begin position="21"/>
        <end position="43"/>
    </location>
</feature>
<keyword evidence="4" id="KW-1185">Reference proteome</keyword>